<organism evidence="1 2">
    <name type="scientific">Schistosoma mattheei</name>
    <dbReference type="NCBI Taxonomy" id="31246"/>
    <lineage>
        <taxon>Eukaryota</taxon>
        <taxon>Metazoa</taxon>
        <taxon>Spiralia</taxon>
        <taxon>Lophotrochozoa</taxon>
        <taxon>Platyhelminthes</taxon>
        <taxon>Trematoda</taxon>
        <taxon>Digenea</taxon>
        <taxon>Strigeidida</taxon>
        <taxon>Schistosomatoidea</taxon>
        <taxon>Schistosomatidae</taxon>
        <taxon>Schistosoma</taxon>
    </lineage>
</organism>
<reference evidence="1 2" key="1">
    <citation type="submission" date="2018-11" db="EMBL/GenBank/DDBJ databases">
        <authorList>
            <consortium name="Pathogen Informatics"/>
        </authorList>
    </citation>
    <scope>NUCLEOTIDE SEQUENCE [LARGE SCALE GENOMIC DNA]</scope>
    <source>
        <strain>Denwood</strain>
        <strain evidence="2">Zambia</strain>
    </source>
</reference>
<evidence type="ECO:0000313" key="2">
    <source>
        <dbReference type="Proteomes" id="UP000269396"/>
    </source>
</evidence>
<dbReference type="EMBL" id="UZAL01029103">
    <property type="protein sequence ID" value="VDP45959.1"/>
    <property type="molecule type" value="Genomic_DNA"/>
</dbReference>
<proteinExistence type="predicted"/>
<name>A0A3P8HHR4_9TREM</name>
<protein>
    <submittedName>
        <fullName evidence="1">Uncharacterized protein</fullName>
    </submittedName>
</protein>
<gene>
    <name evidence="1" type="ORF">SMTD_LOCUS8685</name>
</gene>
<dbReference type="Proteomes" id="UP000269396">
    <property type="component" value="Unassembled WGS sequence"/>
</dbReference>
<keyword evidence="2" id="KW-1185">Reference proteome</keyword>
<sequence>MGLTVILRLVRIITGAFRIGWRFIMIRYVHYLRNRGIDTTLWCQTSCFLVKI</sequence>
<evidence type="ECO:0000313" key="1">
    <source>
        <dbReference type="EMBL" id="VDP45959.1"/>
    </source>
</evidence>
<dbReference type="AlphaFoldDB" id="A0A3P8HHR4"/>
<accession>A0A3P8HHR4</accession>